<dbReference type="AlphaFoldDB" id="A0A074ZHW3"/>
<keyword evidence="2" id="KW-1185">Reference proteome</keyword>
<evidence type="ECO:0000313" key="2">
    <source>
        <dbReference type="Proteomes" id="UP000054324"/>
    </source>
</evidence>
<gene>
    <name evidence="1" type="ORF">T265_05941</name>
</gene>
<evidence type="ECO:0000313" key="1">
    <source>
        <dbReference type="EMBL" id="KER26883.1"/>
    </source>
</evidence>
<accession>A0A074ZHW3</accession>
<dbReference type="EMBL" id="KL596736">
    <property type="protein sequence ID" value="KER26883.1"/>
    <property type="molecule type" value="Genomic_DNA"/>
</dbReference>
<dbReference type="CTD" id="20320123"/>
<organism evidence="1 2">
    <name type="scientific">Opisthorchis viverrini</name>
    <name type="common">Southeast Asian liver fluke</name>
    <dbReference type="NCBI Taxonomy" id="6198"/>
    <lineage>
        <taxon>Eukaryota</taxon>
        <taxon>Metazoa</taxon>
        <taxon>Spiralia</taxon>
        <taxon>Lophotrochozoa</taxon>
        <taxon>Platyhelminthes</taxon>
        <taxon>Trematoda</taxon>
        <taxon>Digenea</taxon>
        <taxon>Opisthorchiida</taxon>
        <taxon>Opisthorchiata</taxon>
        <taxon>Opisthorchiidae</taxon>
        <taxon>Opisthorchis</taxon>
    </lineage>
</organism>
<proteinExistence type="predicted"/>
<dbReference type="RefSeq" id="XP_009169352.1">
    <property type="nucleotide sequence ID" value="XM_009171088.1"/>
</dbReference>
<protein>
    <submittedName>
        <fullName evidence="1">Uncharacterized protein</fullName>
    </submittedName>
</protein>
<sequence length="101" mass="11774">MMRKIQVIQTRKLGSVVNPIIYKLDQALIMTFLGTRSKCPPHTHEERCRKRYDNFGENYVVNMTTKSDVVSKKTGLRLNSYCQFCNALFTHSMIAKVYRIP</sequence>
<name>A0A074ZHW3_OPIVI</name>
<dbReference type="Proteomes" id="UP000054324">
    <property type="component" value="Unassembled WGS sequence"/>
</dbReference>
<reference evidence="1 2" key="1">
    <citation type="submission" date="2013-11" db="EMBL/GenBank/DDBJ databases">
        <title>Opisthorchis viverrini - life in the bile duct.</title>
        <authorList>
            <person name="Young N.D."/>
            <person name="Nagarajan N."/>
            <person name="Lin S.J."/>
            <person name="Korhonen P.K."/>
            <person name="Jex A.R."/>
            <person name="Hall R.S."/>
            <person name="Safavi-Hemami H."/>
            <person name="Kaewkong W."/>
            <person name="Bertrand D."/>
            <person name="Gao S."/>
            <person name="Seet Q."/>
            <person name="Wongkham S."/>
            <person name="Teh B.T."/>
            <person name="Wongkham C."/>
            <person name="Intapan P.M."/>
            <person name="Maleewong W."/>
            <person name="Yang X."/>
            <person name="Hu M."/>
            <person name="Wang Z."/>
            <person name="Hofmann A."/>
            <person name="Sternberg P.W."/>
            <person name="Tan P."/>
            <person name="Wang J."/>
            <person name="Gasser R.B."/>
        </authorList>
    </citation>
    <scope>NUCLEOTIDE SEQUENCE [LARGE SCALE GENOMIC DNA]</scope>
</reference>
<dbReference type="GeneID" id="20320123"/>
<dbReference type="KEGG" id="ovi:T265_05941"/>